<evidence type="ECO:0000259" key="13">
    <source>
        <dbReference type="Pfam" id="PF00024"/>
    </source>
</evidence>
<dbReference type="VEuPathDB" id="FungiDB:ASPZODRAFT_136122"/>
<dbReference type="InterPro" id="IPR003609">
    <property type="entry name" value="Pan_app"/>
</dbReference>
<organism evidence="15 16">
    <name type="scientific">Penicilliopsis zonata CBS 506.65</name>
    <dbReference type="NCBI Taxonomy" id="1073090"/>
    <lineage>
        <taxon>Eukaryota</taxon>
        <taxon>Fungi</taxon>
        <taxon>Dikarya</taxon>
        <taxon>Ascomycota</taxon>
        <taxon>Pezizomycotina</taxon>
        <taxon>Eurotiomycetes</taxon>
        <taxon>Eurotiomycetidae</taxon>
        <taxon>Eurotiales</taxon>
        <taxon>Aspergillaceae</taxon>
        <taxon>Penicilliopsis</taxon>
    </lineage>
</organism>
<evidence type="ECO:0000256" key="5">
    <source>
        <dbReference type="ARBA" id="ARBA00022676"/>
    </source>
</evidence>
<dbReference type="Gene3D" id="3.90.550.50">
    <property type="match status" value="1"/>
</dbReference>
<dbReference type="STRING" id="1073090.A0A1L9S935"/>
<keyword evidence="9" id="KW-0735">Signal-anchor</keyword>
<dbReference type="EC" id="2.4.1.122" evidence="4"/>
<dbReference type="OrthoDB" id="414175at2759"/>
<reference evidence="16" key="1">
    <citation type="journal article" date="2017" name="Genome Biol.">
        <title>Comparative genomics reveals high biological diversity and specific adaptations in the industrially and medically important fungal genus Aspergillus.</title>
        <authorList>
            <person name="de Vries R.P."/>
            <person name="Riley R."/>
            <person name="Wiebenga A."/>
            <person name="Aguilar-Osorio G."/>
            <person name="Amillis S."/>
            <person name="Uchima C.A."/>
            <person name="Anderluh G."/>
            <person name="Asadollahi M."/>
            <person name="Askin M."/>
            <person name="Barry K."/>
            <person name="Battaglia E."/>
            <person name="Bayram O."/>
            <person name="Benocci T."/>
            <person name="Braus-Stromeyer S.A."/>
            <person name="Caldana C."/>
            <person name="Canovas D."/>
            <person name="Cerqueira G.C."/>
            <person name="Chen F."/>
            <person name="Chen W."/>
            <person name="Choi C."/>
            <person name="Clum A."/>
            <person name="Dos Santos R.A."/>
            <person name="Damasio A.R."/>
            <person name="Diallinas G."/>
            <person name="Emri T."/>
            <person name="Fekete E."/>
            <person name="Flipphi M."/>
            <person name="Freyberg S."/>
            <person name="Gallo A."/>
            <person name="Gournas C."/>
            <person name="Habgood R."/>
            <person name="Hainaut M."/>
            <person name="Harispe M.L."/>
            <person name="Henrissat B."/>
            <person name="Hilden K.S."/>
            <person name="Hope R."/>
            <person name="Hossain A."/>
            <person name="Karabika E."/>
            <person name="Karaffa L."/>
            <person name="Karanyi Z."/>
            <person name="Krasevec N."/>
            <person name="Kuo A."/>
            <person name="Kusch H."/>
            <person name="LaButti K."/>
            <person name="Lagendijk E.L."/>
            <person name="Lapidus A."/>
            <person name="Levasseur A."/>
            <person name="Lindquist E."/>
            <person name="Lipzen A."/>
            <person name="Logrieco A.F."/>
            <person name="MacCabe A."/>
            <person name="Maekelae M.R."/>
            <person name="Malavazi I."/>
            <person name="Melin P."/>
            <person name="Meyer V."/>
            <person name="Mielnichuk N."/>
            <person name="Miskei M."/>
            <person name="Molnar A.P."/>
            <person name="Mule G."/>
            <person name="Ngan C.Y."/>
            <person name="Orejas M."/>
            <person name="Orosz E."/>
            <person name="Ouedraogo J.P."/>
            <person name="Overkamp K.M."/>
            <person name="Park H.-S."/>
            <person name="Perrone G."/>
            <person name="Piumi F."/>
            <person name="Punt P.J."/>
            <person name="Ram A.F."/>
            <person name="Ramon A."/>
            <person name="Rauscher S."/>
            <person name="Record E."/>
            <person name="Riano-Pachon D.M."/>
            <person name="Robert V."/>
            <person name="Roehrig J."/>
            <person name="Ruller R."/>
            <person name="Salamov A."/>
            <person name="Salih N.S."/>
            <person name="Samson R.A."/>
            <person name="Sandor E."/>
            <person name="Sanguinetti M."/>
            <person name="Schuetze T."/>
            <person name="Sepcic K."/>
            <person name="Shelest E."/>
            <person name="Sherlock G."/>
            <person name="Sophianopoulou V."/>
            <person name="Squina F.M."/>
            <person name="Sun H."/>
            <person name="Susca A."/>
            <person name="Todd R.B."/>
            <person name="Tsang A."/>
            <person name="Unkles S.E."/>
            <person name="van de Wiele N."/>
            <person name="van Rossen-Uffink D."/>
            <person name="Oliveira J.V."/>
            <person name="Vesth T.C."/>
            <person name="Visser J."/>
            <person name="Yu J.-H."/>
            <person name="Zhou M."/>
            <person name="Andersen M.R."/>
            <person name="Archer D.B."/>
            <person name="Baker S.E."/>
            <person name="Benoit I."/>
            <person name="Brakhage A.A."/>
            <person name="Braus G.H."/>
            <person name="Fischer R."/>
            <person name="Frisvad J.C."/>
            <person name="Goldman G.H."/>
            <person name="Houbraken J."/>
            <person name="Oakley B."/>
            <person name="Pocsi I."/>
            <person name="Scazzocchio C."/>
            <person name="Seiboth B."/>
            <person name="vanKuyk P.A."/>
            <person name="Wortman J."/>
            <person name="Dyer P.S."/>
            <person name="Grigoriev I.V."/>
        </authorList>
    </citation>
    <scope>NUCLEOTIDE SEQUENCE [LARGE SCALE GENOMIC DNA]</scope>
    <source>
        <strain evidence="16">CBS 506.65</strain>
    </source>
</reference>
<keyword evidence="11 12" id="KW-0472">Membrane</keyword>
<dbReference type="Pfam" id="PF02434">
    <property type="entry name" value="Fringe"/>
    <property type="match status" value="1"/>
</dbReference>
<feature type="domain" description="Apple" evidence="13">
    <location>
        <begin position="409"/>
        <end position="447"/>
    </location>
</feature>
<keyword evidence="8" id="KW-0547">Nucleotide-binding</keyword>
<evidence type="ECO:0000259" key="14">
    <source>
        <dbReference type="Pfam" id="PF02434"/>
    </source>
</evidence>
<evidence type="ECO:0000256" key="2">
    <source>
        <dbReference type="ARBA" id="ARBA00004922"/>
    </source>
</evidence>
<evidence type="ECO:0000256" key="3">
    <source>
        <dbReference type="ARBA" id="ARBA00006462"/>
    </source>
</evidence>
<protein>
    <recommendedName>
        <fullName evidence="4">N-acetylgalactosaminide beta-1,3-galactosyltransferase</fullName>
        <ecNumber evidence="4">2.4.1.122</ecNumber>
    </recommendedName>
</protein>
<comment type="subcellular location">
    <subcellularLocation>
        <location evidence="1">Membrane</location>
        <topology evidence="1">Single-pass type II membrane protein</topology>
    </subcellularLocation>
</comment>
<keyword evidence="7 12" id="KW-0812">Transmembrane</keyword>
<dbReference type="Pfam" id="PF00024">
    <property type="entry name" value="PAN_1"/>
    <property type="match status" value="1"/>
</dbReference>
<dbReference type="GO" id="GO:0016020">
    <property type="term" value="C:membrane"/>
    <property type="evidence" value="ECO:0007669"/>
    <property type="project" value="UniProtKB-SubCell"/>
</dbReference>
<dbReference type="PANTHER" id="PTHR23033:SF47">
    <property type="entry name" value="APPLE DOMAIN-CONTAINING PROTEIN-RELATED"/>
    <property type="match status" value="1"/>
</dbReference>
<dbReference type="AlphaFoldDB" id="A0A1L9S935"/>
<keyword evidence="6" id="KW-0808">Transferase</keyword>
<dbReference type="GO" id="GO:0000166">
    <property type="term" value="F:nucleotide binding"/>
    <property type="evidence" value="ECO:0007669"/>
    <property type="project" value="UniProtKB-KW"/>
</dbReference>
<evidence type="ECO:0000256" key="11">
    <source>
        <dbReference type="ARBA" id="ARBA00023136"/>
    </source>
</evidence>
<evidence type="ECO:0000313" key="15">
    <source>
        <dbReference type="EMBL" id="OJJ43668.1"/>
    </source>
</evidence>
<dbReference type="InterPro" id="IPR003378">
    <property type="entry name" value="Fringe-like_glycosylTrfase"/>
</dbReference>
<sequence>MISLRSPSRRWILVVSPILSVLVLYYLLINDPSSYISHYRGFIFSSDSHKASHGNHSTNATRLETTTTTTVRPAPAASEPPVVVAAETQTQASGCPSLPGLEDVLVIMKTGVTEALEKVPVHIRTTLRCVPHYTIFSDFEEDIEGVRTVDVLRSVSKATKETDADFAIYNRVLQHGRPGLIEDDLHDEANSAFGKPGNPGWKLDKWKFLPMIDEALQARPEAKWYVFVEADTYMVWPNLVGWLNELDPSKPFFLGNQMQIADITFAYGGSGIIISNPAMRKLSQYRTDRLEELERYTAASWAGDCVLGKTMRDAGVPLNWAWPMLQSGHMWELDALGEAYGRKPWCYPVVSFHHMKPEDIETMWLFDQKWFQNGHSLLLHSDVYHHIIRNETLADRDDWNNLSADKVSTDDGEVSMNSAAECAARCADDRNCLQYSYENGNCLTSRSALRGSPHAGTRSGWMQERIDAAVQTAGVCPKAAYVTF</sequence>
<evidence type="ECO:0000256" key="9">
    <source>
        <dbReference type="ARBA" id="ARBA00022968"/>
    </source>
</evidence>
<accession>A0A1L9S935</accession>
<comment type="similarity">
    <text evidence="3">Belongs to the glycosyltransferase 31 family. Beta3-Gal-T subfamily.</text>
</comment>
<evidence type="ECO:0000256" key="12">
    <source>
        <dbReference type="SAM" id="Phobius"/>
    </source>
</evidence>
<feature type="domain" description="Fringe-like glycosyltransferase" evidence="14">
    <location>
        <begin position="220"/>
        <end position="313"/>
    </location>
</feature>
<dbReference type="Proteomes" id="UP000184188">
    <property type="component" value="Unassembled WGS sequence"/>
</dbReference>
<evidence type="ECO:0000256" key="6">
    <source>
        <dbReference type="ARBA" id="ARBA00022679"/>
    </source>
</evidence>
<keyword evidence="5" id="KW-0328">Glycosyltransferase</keyword>
<dbReference type="GeneID" id="34610450"/>
<evidence type="ECO:0000256" key="10">
    <source>
        <dbReference type="ARBA" id="ARBA00022989"/>
    </source>
</evidence>
<keyword evidence="16" id="KW-1185">Reference proteome</keyword>
<gene>
    <name evidence="15" type="ORF">ASPZODRAFT_136122</name>
</gene>
<evidence type="ECO:0000313" key="16">
    <source>
        <dbReference type="Proteomes" id="UP000184188"/>
    </source>
</evidence>
<feature type="transmembrane region" description="Helical" evidence="12">
    <location>
        <begin position="12"/>
        <end position="29"/>
    </location>
</feature>
<keyword evidence="10 12" id="KW-1133">Transmembrane helix</keyword>
<dbReference type="PANTHER" id="PTHR23033">
    <property type="entry name" value="BETA1,3-GALACTOSYLTRANSFERASE"/>
    <property type="match status" value="1"/>
</dbReference>
<dbReference type="Gene3D" id="3.50.4.10">
    <property type="entry name" value="Hepatocyte Growth Factor"/>
    <property type="match status" value="1"/>
</dbReference>
<dbReference type="InterPro" id="IPR026050">
    <property type="entry name" value="C1GALT1/C1GALT1_chp1"/>
</dbReference>
<evidence type="ECO:0000256" key="4">
    <source>
        <dbReference type="ARBA" id="ARBA00012557"/>
    </source>
</evidence>
<dbReference type="EMBL" id="KV878351">
    <property type="protein sequence ID" value="OJJ43668.1"/>
    <property type="molecule type" value="Genomic_DNA"/>
</dbReference>
<dbReference type="RefSeq" id="XP_022578178.1">
    <property type="nucleotide sequence ID" value="XM_022723985.1"/>
</dbReference>
<proteinExistence type="inferred from homology"/>
<name>A0A1L9S935_9EURO</name>
<evidence type="ECO:0000256" key="8">
    <source>
        <dbReference type="ARBA" id="ARBA00022741"/>
    </source>
</evidence>
<dbReference type="GO" id="GO:0016263">
    <property type="term" value="F:glycoprotein-N-acetylgalactosamine 3-beta-galactosyltransferase activity"/>
    <property type="evidence" value="ECO:0007669"/>
    <property type="project" value="UniProtKB-EC"/>
</dbReference>
<comment type="pathway">
    <text evidence="2">Protein modification; protein glycosylation.</text>
</comment>
<evidence type="ECO:0000256" key="7">
    <source>
        <dbReference type="ARBA" id="ARBA00022692"/>
    </source>
</evidence>
<evidence type="ECO:0000256" key="1">
    <source>
        <dbReference type="ARBA" id="ARBA00004606"/>
    </source>
</evidence>